<name>A0AAX6EA27_IRIPA</name>
<dbReference type="AlphaFoldDB" id="A0AAX6EA27"/>
<protein>
    <submittedName>
        <fullName evidence="1">ABC transporter G family member 39</fullName>
    </submittedName>
</protein>
<organism evidence="1 3">
    <name type="scientific">Iris pallida</name>
    <name type="common">Sweet iris</name>
    <dbReference type="NCBI Taxonomy" id="29817"/>
    <lineage>
        <taxon>Eukaryota</taxon>
        <taxon>Viridiplantae</taxon>
        <taxon>Streptophyta</taxon>
        <taxon>Embryophyta</taxon>
        <taxon>Tracheophyta</taxon>
        <taxon>Spermatophyta</taxon>
        <taxon>Magnoliopsida</taxon>
        <taxon>Liliopsida</taxon>
        <taxon>Asparagales</taxon>
        <taxon>Iridaceae</taxon>
        <taxon>Iridoideae</taxon>
        <taxon>Irideae</taxon>
        <taxon>Iris</taxon>
    </lineage>
</organism>
<evidence type="ECO:0000313" key="2">
    <source>
        <dbReference type="EMBL" id="KAJ6824444.1"/>
    </source>
</evidence>
<evidence type="ECO:0000313" key="1">
    <source>
        <dbReference type="EMBL" id="KAJ6800800.1"/>
    </source>
</evidence>
<reference evidence="1" key="1">
    <citation type="journal article" date="2023" name="GigaByte">
        <title>Genome assembly of the bearded iris, Iris pallida Lam.</title>
        <authorList>
            <person name="Bruccoleri R.E."/>
            <person name="Oakeley E.J."/>
            <person name="Faust A.M.E."/>
            <person name="Altorfer M."/>
            <person name="Dessus-Babus S."/>
            <person name="Burckhardt D."/>
            <person name="Oertli M."/>
            <person name="Naumann U."/>
            <person name="Petersen F."/>
            <person name="Wong J."/>
        </authorList>
    </citation>
    <scope>NUCLEOTIDE SEQUENCE</scope>
    <source>
        <strain evidence="1">GSM-AAB239-AS_SAM_17_03QT</strain>
    </source>
</reference>
<reference evidence="1" key="2">
    <citation type="submission" date="2023-04" db="EMBL/GenBank/DDBJ databases">
        <authorList>
            <person name="Bruccoleri R.E."/>
            <person name="Oakeley E.J."/>
            <person name="Faust A.-M."/>
            <person name="Dessus-Babus S."/>
            <person name="Altorfer M."/>
            <person name="Burckhardt D."/>
            <person name="Oertli M."/>
            <person name="Naumann U."/>
            <person name="Petersen F."/>
            <person name="Wong J."/>
        </authorList>
    </citation>
    <scope>NUCLEOTIDE SEQUENCE</scope>
    <source>
        <strain evidence="1">GSM-AAB239-AS_SAM_17_03QT</strain>
        <tissue evidence="1">Leaf</tissue>
    </source>
</reference>
<dbReference type="EMBL" id="JANAVB010022000">
    <property type="protein sequence ID" value="KAJ6824444.1"/>
    <property type="molecule type" value="Genomic_DNA"/>
</dbReference>
<evidence type="ECO:0000313" key="3">
    <source>
        <dbReference type="Proteomes" id="UP001140949"/>
    </source>
</evidence>
<keyword evidence="3" id="KW-1185">Reference proteome</keyword>
<dbReference type="Proteomes" id="UP001140949">
    <property type="component" value="Unassembled WGS sequence"/>
</dbReference>
<proteinExistence type="predicted"/>
<accession>A0AAX6EA27</accession>
<sequence>MNRFERIHLICSYATSCSHFSDTVIFEYFSFLLLVSSCCLNKFSKIKLGGSI</sequence>
<gene>
    <name evidence="1" type="ORF">M6B38_202055</name>
    <name evidence="2" type="ORF">M6B38_381310</name>
</gene>
<dbReference type="EMBL" id="JANAVB010038615">
    <property type="protein sequence ID" value="KAJ6800800.1"/>
    <property type="molecule type" value="Genomic_DNA"/>
</dbReference>
<comment type="caution">
    <text evidence="1">The sequence shown here is derived from an EMBL/GenBank/DDBJ whole genome shotgun (WGS) entry which is preliminary data.</text>
</comment>